<dbReference type="EMBL" id="CP036313">
    <property type="protein sequence ID" value="QBH13984.1"/>
    <property type="molecule type" value="Genomic_DNA"/>
</dbReference>
<dbReference type="Gene3D" id="2.70.150.10">
    <property type="entry name" value="Calcium-transporting ATPase, cytoplasmic transduction domain A"/>
    <property type="match status" value="1"/>
</dbReference>
<dbReference type="GO" id="GO:0036376">
    <property type="term" value="P:sodium ion export across plasma membrane"/>
    <property type="evidence" value="ECO:0007669"/>
    <property type="project" value="TreeGrafter"/>
</dbReference>
<keyword evidence="6" id="KW-1185">Reference proteome</keyword>
<dbReference type="Proteomes" id="UP000248798">
    <property type="component" value="Unassembled WGS sequence"/>
</dbReference>
<comment type="similarity">
    <text evidence="1">Belongs to the cation transport ATPase (P-type) (TC 3.A.3) family. Type IIA subfamily.</text>
</comment>
<gene>
    <name evidence="4" type="ORF">DO021_02300</name>
    <name evidence="3" type="ORF">EYB58_14250</name>
</gene>
<organism evidence="4 5">
    <name type="scientific">Desulfobacter hydrogenophilus</name>
    <dbReference type="NCBI Taxonomy" id="2291"/>
    <lineage>
        <taxon>Bacteria</taxon>
        <taxon>Pseudomonadati</taxon>
        <taxon>Thermodesulfobacteriota</taxon>
        <taxon>Desulfobacteria</taxon>
        <taxon>Desulfobacterales</taxon>
        <taxon>Desulfobacteraceae</taxon>
        <taxon>Desulfobacter</taxon>
    </lineage>
</organism>
<evidence type="ECO:0000313" key="6">
    <source>
        <dbReference type="Proteomes" id="UP000293902"/>
    </source>
</evidence>
<dbReference type="OrthoDB" id="9814270at2"/>
<dbReference type="GO" id="GO:0006883">
    <property type="term" value="P:intracellular sodium ion homeostasis"/>
    <property type="evidence" value="ECO:0007669"/>
    <property type="project" value="TreeGrafter"/>
</dbReference>
<evidence type="ECO:0000313" key="5">
    <source>
        <dbReference type="Proteomes" id="UP000248798"/>
    </source>
</evidence>
<dbReference type="GO" id="GO:1990573">
    <property type="term" value="P:potassium ion import across plasma membrane"/>
    <property type="evidence" value="ECO:0007669"/>
    <property type="project" value="TreeGrafter"/>
</dbReference>
<evidence type="ECO:0000256" key="1">
    <source>
        <dbReference type="ARBA" id="ARBA00005675"/>
    </source>
</evidence>
<evidence type="ECO:0000313" key="4">
    <source>
        <dbReference type="EMBL" id="RAM03603.1"/>
    </source>
</evidence>
<dbReference type="SUPFAM" id="SSF81653">
    <property type="entry name" value="Calcium ATPase, transduction domain A"/>
    <property type="match status" value="1"/>
</dbReference>
<dbReference type="EMBL" id="QLNI01000003">
    <property type="protein sequence ID" value="RAM03603.1"/>
    <property type="molecule type" value="Genomic_DNA"/>
</dbReference>
<proteinExistence type="inferred from homology"/>
<name>A0A328FK63_9BACT</name>
<reference evidence="3 6" key="2">
    <citation type="submission" date="2019-02" db="EMBL/GenBank/DDBJ databases">
        <title>Complete genome sequence of Desulfobacter hydrogenophilus AcRS1.</title>
        <authorList>
            <person name="Marietou A."/>
            <person name="Lund M.B."/>
            <person name="Marshall I.P.G."/>
            <person name="Schreiber L."/>
            <person name="Jorgensen B."/>
        </authorList>
    </citation>
    <scope>NUCLEOTIDE SEQUENCE [LARGE SCALE GENOMIC DNA]</scope>
    <source>
        <strain evidence="3 6">AcRS1</strain>
    </source>
</reference>
<accession>A0A328FK63</accession>
<sequence>MWFRLIEANWIKADESVLTGESMPVDKDVAALAEDTLLAERKNMLFNGTALTHGLGKGVVVATGMSTQLGHIFRLAEGAQEEVLTPLGEWTHCGSPGNCDDCRKYMDNKTVVRQRGKKITCISFYDQMMLRIYERGIIERFDIRANLSMPVLPGWSKTCNRLTGIALPNGETQHNKGDKI</sequence>
<dbReference type="PANTHER" id="PTHR43294:SF20">
    <property type="entry name" value="P-TYPE ATPASE"/>
    <property type="match status" value="1"/>
</dbReference>
<dbReference type="InterPro" id="IPR050510">
    <property type="entry name" value="Cation_transp_ATPase_P-type"/>
</dbReference>
<dbReference type="AlphaFoldDB" id="A0A328FK63"/>
<dbReference type="Pfam" id="PF00122">
    <property type="entry name" value="E1-E2_ATPase"/>
    <property type="match status" value="1"/>
</dbReference>
<protein>
    <recommendedName>
        <fullName evidence="2">P-type ATPase A domain-containing protein</fullName>
    </recommendedName>
</protein>
<dbReference type="GO" id="GO:0005391">
    <property type="term" value="F:P-type sodium:potassium-exchanging transporter activity"/>
    <property type="evidence" value="ECO:0007669"/>
    <property type="project" value="TreeGrafter"/>
</dbReference>
<dbReference type="PANTHER" id="PTHR43294">
    <property type="entry name" value="SODIUM/POTASSIUM-TRANSPORTING ATPASE SUBUNIT ALPHA"/>
    <property type="match status" value="1"/>
</dbReference>
<dbReference type="Gene3D" id="1.20.1110.10">
    <property type="entry name" value="Calcium-transporting ATPase, transmembrane domain"/>
    <property type="match status" value="1"/>
</dbReference>
<dbReference type="InterPro" id="IPR059000">
    <property type="entry name" value="ATPase_P-type_domA"/>
</dbReference>
<feature type="domain" description="P-type ATPase A" evidence="2">
    <location>
        <begin position="5"/>
        <end position="77"/>
    </location>
</feature>
<evidence type="ECO:0000313" key="3">
    <source>
        <dbReference type="EMBL" id="QBH13984.1"/>
    </source>
</evidence>
<dbReference type="InterPro" id="IPR008250">
    <property type="entry name" value="ATPase_P-typ_transduc_dom_A_sf"/>
</dbReference>
<dbReference type="GO" id="GO:0030007">
    <property type="term" value="P:intracellular potassium ion homeostasis"/>
    <property type="evidence" value="ECO:0007669"/>
    <property type="project" value="TreeGrafter"/>
</dbReference>
<dbReference type="GO" id="GO:1902600">
    <property type="term" value="P:proton transmembrane transport"/>
    <property type="evidence" value="ECO:0007669"/>
    <property type="project" value="TreeGrafter"/>
</dbReference>
<evidence type="ECO:0000259" key="2">
    <source>
        <dbReference type="Pfam" id="PF00122"/>
    </source>
</evidence>
<dbReference type="Proteomes" id="UP000293902">
    <property type="component" value="Chromosome"/>
</dbReference>
<dbReference type="GO" id="GO:0005886">
    <property type="term" value="C:plasma membrane"/>
    <property type="evidence" value="ECO:0007669"/>
    <property type="project" value="TreeGrafter"/>
</dbReference>
<reference evidence="4 5" key="1">
    <citation type="submission" date="2018-06" db="EMBL/GenBank/DDBJ databases">
        <title>Complete Genome Sequence of Desulfobacter hydrogenophilus (DSM3380).</title>
        <authorList>
            <person name="Marietou A."/>
            <person name="Schreiber L."/>
            <person name="Marshall I."/>
            <person name="Jorgensen B."/>
        </authorList>
    </citation>
    <scope>NUCLEOTIDE SEQUENCE [LARGE SCALE GENOMIC DNA]</scope>
    <source>
        <strain evidence="4 5">DSM 3380</strain>
    </source>
</reference>